<evidence type="ECO:0000313" key="1">
    <source>
        <dbReference type="EMBL" id="CAL1288957.1"/>
    </source>
</evidence>
<keyword evidence="2" id="KW-1185">Reference proteome</keyword>
<name>A0AAV2AYQ8_9ARAC</name>
<sequence>MHHGYLPYQLTQNSRTECSAYVRTCACGAASITCWMPAESGAIVQLICCRRCAWTTTGHSWALFA</sequence>
<evidence type="ECO:0000313" key="2">
    <source>
        <dbReference type="Proteomes" id="UP001497382"/>
    </source>
</evidence>
<dbReference type="Proteomes" id="UP001497382">
    <property type="component" value="Unassembled WGS sequence"/>
</dbReference>
<organism evidence="1 2">
    <name type="scientific">Larinioides sclopetarius</name>
    <dbReference type="NCBI Taxonomy" id="280406"/>
    <lineage>
        <taxon>Eukaryota</taxon>
        <taxon>Metazoa</taxon>
        <taxon>Ecdysozoa</taxon>
        <taxon>Arthropoda</taxon>
        <taxon>Chelicerata</taxon>
        <taxon>Arachnida</taxon>
        <taxon>Araneae</taxon>
        <taxon>Araneomorphae</taxon>
        <taxon>Entelegynae</taxon>
        <taxon>Araneoidea</taxon>
        <taxon>Araneidae</taxon>
        <taxon>Larinioides</taxon>
    </lineage>
</organism>
<dbReference type="EMBL" id="CAXIEN010000241">
    <property type="protein sequence ID" value="CAL1288957.1"/>
    <property type="molecule type" value="Genomic_DNA"/>
</dbReference>
<proteinExistence type="predicted"/>
<gene>
    <name evidence="1" type="ORF">LARSCL_LOCUS15658</name>
</gene>
<reference evidence="1 2" key="1">
    <citation type="submission" date="2024-04" db="EMBL/GenBank/DDBJ databases">
        <authorList>
            <person name="Rising A."/>
            <person name="Reimegard J."/>
            <person name="Sonavane S."/>
            <person name="Akerstrom W."/>
            <person name="Nylinder S."/>
            <person name="Hedman E."/>
            <person name="Kallberg Y."/>
        </authorList>
    </citation>
    <scope>NUCLEOTIDE SEQUENCE [LARGE SCALE GENOMIC DNA]</scope>
</reference>
<protein>
    <submittedName>
        <fullName evidence="1">Uncharacterized protein</fullName>
    </submittedName>
</protein>
<dbReference type="AlphaFoldDB" id="A0AAV2AYQ8"/>
<comment type="caution">
    <text evidence="1">The sequence shown here is derived from an EMBL/GenBank/DDBJ whole genome shotgun (WGS) entry which is preliminary data.</text>
</comment>
<accession>A0AAV2AYQ8</accession>